<dbReference type="HOGENOM" id="CLU_2465935_0_0_11"/>
<proteinExistence type="predicted"/>
<evidence type="ECO:0000313" key="1">
    <source>
        <dbReference type="EMBL" id="BAD58828.1"/>
    </source>
</evidence>
<evidence type="ECO:0000313" key="2">
    <source>
        <dbReference type="Proteomes" id="UP000006820"/>
    </source>
</evidence>
<sequence length="88" mass="10593">MTRYMRENTDKPHRCPACHCVMPWRYTPIRQGLWGDMKGVSAWLFHAPRWVWMAWKKLDILMPRRCRECGDVIAVPAWIARPLRIKEN</sequence>
<reference evidence="1 2" key="1">
    <citation type="journal article" date="2004" name="Proc. Natl. Acad. Sci. U.S.A.">
        <title>The complete genomic sequence of Nocardia farcinica IFM 10152.</title>
        <authorList>
            <person name="Ishikawa J."/>
            <person name="Yamashita A."/>
            <person name="Mikami Y."/>
            <person name="Hoshino Y."/>
            <person name="Kurita H."/>
            <person name="Hotta K."/>
            <person name="Shiba T."/>
            <person name="Hattori M."/>
        </authorList>
    </citation>
    <scope>NUCLEOTIDE SEQUENCE [LARGE SCALE GENOMIC DNA]</scope>
    <source>
        <strain evidence="1 2">IFM 10152</strain>
    </source>
</reference>
<organism evidence="1 2">
    <name type="scientific">Nocardia farcinica (strain IFM 10152)</name>
    <dbReference type="NCBI Taxonomy" id="247156"/>
    <lineage>
        <taxon>Bacteria</taxon>
        <taxon>Bacillati</taxon>
        <taxon>Actinomycetota</taxon>
        <taxon>Actinomycetes</taxon>
        <taxon>Mycobacteriales</taxon>
        <taxon>Nocardiaceae</taxon>
        <taxon>Nocardia</taxon>
    </lineage>
</organism>
<accession>Q5YSL3</accession>
<protein>
    <submittedName>
        <fullName evidence="1">Uncharacterized protein</fullName>
    </submittedName>
</protein>
<dbReference type="AlphaFoldDB" id="Q5YSL3"/>
<gene>
    <name evidence="1" type="ordered locus">NFA_39800</name>
</gene>
<keyword evidence="2" id="KW-1185">Reference proteome</keyword>
<name>Q5YSL3_NOCFA</name>
<dbReference type="EMBL" id="AP006618">
    <property type="protein sequence ID" value="BAD58828.1"/>
    <property type="molecule type" value="Genomic_DNA"/>
</dbReference>
<dbReference type="STRING" id="247156.NFA_39800"/>
<dbReference type="Proteomes" id="UP000006820">
    <property type="component" value="Chromosome"/>
</dbReference>
<dbReference type="KEGG" id="nfa:NFA_39800"/>